<name>A0A177TQY9_9BASI</name>
<dbReference type="Pfam" id="PF20611">
    <property type="entry name" value="DUF6801"/>
    <property type="match status" value="1"/>
</dbReference>
<evidence type="ECO:0000313" key="3">
    <source>
        <dbReference type="Proteomes" id="UP000077521"/>
    </source>
</evidence>
<dbReference type="AlphaFoldDB" id="A0A177TQY9"/>
<accession>A0A177TQY9</accession>
<organism evidence="2 3">
    <name type="scientific">Tilletia indica</name>
    <dbReference type="NCBI Taxonomy" id="43049"/>
    <lineage>
        <taxon>Eukaryota</taxon>
        <taxon>Fungi</taxon>
        <taxon>Dikarya</taxon>
        <taxon>Basidiomycota</taxon>
        <taxon>Ustilaginomycotina</taxon>
        <taxon>Exobasidiomycetes</taxon>
        <taxon>Tilletiales</taxon>
        <taxon>Tilletiaceae</taxon>
        <taxon>Tilletia</taxon>
    </lineage>
</organism>
<evidence type="ECO:0000313" key="2">
    <source>
        <dbReference type="EMBL" id="KAE8250425.1"/>
    </source>
</evidence>
<protein>
    <recommendedName>
        <fullName evidence="1">DUF6801 domain-containing protein</fullName>
    </recommendedName>
</protein>
<reference evidence="2" key="2">
    <citation type="journal article" date="2019" name="IMA Fungus">
        <title>Genome sequencing and comparison of five Tilletia species to identify candidate genes for the detection of regulated species infecting wheat.</title>
        <authorList>
            <person name="Nguyen H.D.T."/>
            <person name="Sultana T."/>
            <person name="Kesanakurti P."/>
            <person name="Hambleton S."/>
        </authorList>
    </citation>
    <scope>NUCLEOTIDE SEQUENCE</scope>
    <source>
        <strain evidence="2">DAOMC 236416</strain>
    </source>
</reference>
<keyword evidence="3" id="KW-1185">Reference proteome</keyword>
<comment type="caution">
    <text evidence="2">The sequence shown here is derived from an EMBL/GenBank/DDBJ whole genome shotgun (WGS) entry which is preliminary data.</text>
</comment>
<dbReference type="Proteomes" id="UP000077521">
    <property type="component" value="Unassembled WGS sequence"/>
</dbReference>
<sequence>MLMPTFKALLSSILLAGAAVAAGTNGPYALGLAPVGIEKGVFNTTLDCTVQVLGLLPLLSKYQIGFGVSALLPGRVSVNQPFSIVAGTRLTIPRSLNNLAGVLGAKFYAGTVDSVVVNTPGATPSSTDVAKGGNLTIPASPLNREGVSILEIPGAGKSIIVGPLTASAAGNVIISFGAIAASITTLDSNKQKTLISAKVTCPAQKRPVSLAAITVGGTASTKPIVPTGLGAIPTIPNGQTAGTTGFNYNCDFSGLVQGPVRVSIGAVKPSNAQIPSGGKITLAQGQGNIILSATLVNRIKAIVSIADHTSLTLTAFNLVASNATPAKQNILPEGGITVNNLPIKAGAVAVIPPTAPQTTLPDINFTAGKSGSTALISIADAAGSASLRDVDDNEILSIDFTCSSLSPTVPVFPYDIA</sequence>
<reference evidence="2" key="1">
    <citation type="submission" date="2016-04" db="EMBL/GenBank/DDBJ databases">
        <authorList>
            <person name="Nguyen H.D."/>
            <person name="Samba Siva P."/>
            <person name="Cullis J."/>
            <person name="Levesque C.A."/>
            <person name="Hambleton S."/>
        </authorList>
    </citation>
    <scope>NUCLEOTIDE SEQUENCE</scope>
    <source>
        <strain evidence="2">DAOMC 236416</strain>
    </source>
</reference>
<gene>
    <name evidence="2" type="ORF">A4X13_0g4742</name>
</gene>
<evidence type="ECO:0000259" key="1">
    <source>
        <dbReference type="Pfam" id="PF20611"/>
    </source>
</evidence>
<dbReference type="InterPro" id="IPR046542">
    <property type="entry name" value="DUF6801"/>
</dbReference>
<proteinExistence type="predicted"/>
<feature type="domain" description="DUF6801" evidence="1">
    <location>
        <begin position="47"/>
        <end position="203"/>
    </location>
</feature>
<dbReference type="EMBL" id="LWDF02000326">
    <property type="protein sequence ID" value="KAE8250425.1"/>
    <property type="molecule type" value="Genomic_DNA"/>
</dbReference>